<dbReference type="GO" id="GO:0046872">
    <property type="term" value="F:metal ion binding"/>
    <property type="evidence" value="ECO:0007669"/>
    <property type="project" value="UniProtKB-KW"/>
</dbReference>
<protein>
    <submittedName>
        <fullName evidence="6">Hydrogenase iron-sulfur subunit</fullName>
    </submittedName>
</protein>
<sequence length="157" mass="17153">METTASTSPQAPEHNAPIDWEPKIVAFLCNWCSYAGADLAGVSRLQYGPNIRIIRVPCSGRVNPLYILKALQNGADGVLVSGCHPGDCHYISGNLIARRKFALLKHMLEYIGLEPQRVHFSWVSASEGNRFAALVNKVIADVKTVGPAKKLVKTLEL</sequence>
<comment type="caution">
    <text evidence="6">The sequence shown here is derived from an EMBL/GenBank/DDBJ whole genome shotgun (WGS) entry which is preliminary data.</text>
</comment>
<dbReference type="Pfam" id="PF02662">
    <property type="entry name" value="FlpD"/>
    <property type="match status" value="1"/>
</dbReference>
<dbReference type="AlphaFoldDB" id="A0A9D5Q5F4"/>
<dbReference type="Proteomes" id="UP000649604">
    <property type="component" value="Unassembled WGS sequence"/>
</dbReference>
<proteinExistence type="predicted"/>
<accession>A0A9D5Q5F4</accession>
<reference evidence="6" key="1">
    <citation type="submission" date="2019-11" db="EMBL/GenBank/DDBJ databases">
        <title>Microbial mats filling the niche in hypersaline microbial mats.</title>
        <authorList>
            <person name="Wong H.L."/>
            <person name="Macleod F.I."/>
            <person name="White R.A. III"/>
            <person name="Burns B.P."/>
        </authorList>
    </citation>
    <scope>NUCLEOTIDE SEQUENCE</scope>
    <source>
        <strain evidence="6">Rbin_158</strain>
    </source>
</reference>
<dbReference type="GO" id="GO:0016491">
    <property type="term" value="F:oxidoreductase activity"/>
    <property type="evidence" value="ECO:0007669"/>
    <property type="project" value="UniProtKB-KW"/>
</dbReference>
<evidence type="ECO:0000256" key="3">
    <source>
        <dbReference type="ARBA" id="ARBA00023004"/>
    </source>
</evidence>
<gene>
    <name evidence="6" type="ORF">GF339_04660</name>
</gene>
<organism evidence="6 7">
    <name type="scientific">candidate division KSB3 bacterium</name>
    <dbReference type="NCBI Taxonomy" id="2044937"/>
    <lineage>
        <taxon>Bacteria</taxon>
        <taxon>candidate division KSB3</taxon>
    </lineage>
</organism>
<feature type="domain" description="F420-non-reducing hydrogenase iron-sulfur subunit D" evidence="5">
    <location>
        <begin position="24"/>
        <end position="146"/>
    </location>
</feature>
<evidence type="ECO:0000256" key="1">
    <source>
        <dbReference type="ARBA" id="ARBA00022723"/>
    </source>
</evidence>
<evidence type="ECO:0000256" key="4">
    <source>
        <dbReference type="ARBA" id="ARBA00023014"/>
    </source>
</evidence>
<name>A0A9D5Q5F4_9BACT</name>
<evidence type="ECO:0000313" key="6">
    <source>
        <dbReference type="EMBL" id="MBD3323851.1"/>
    </source>
</evidence>
<dbReference type="GO" id="GO:0051536">
    <property type="term" value="F:iron-sulfur cluster binding"/>
    <property type="evidence" value="ECO:0007669"/>
    <property type="project" value="UniProtKB-KW"/>
</dbReference>
<evidence type="ECO:0000259" key="5">
    <source>
        <dbReference type="Pfam" id="PF02662"/>
    </source>
</evidence>
<keyword evidence="4" id="KW-0411">Iron-sulfur</keyword>
<keyword evidence="2" id="KW-0560">Oxidoreductase</keyword>
<dbReference type="InterPro" id="IPR003813">
    <property type="entry name" value="MvhD/FlpD"/>
</dbReference>
<keyword evidence="1" id="KW-0479">Metal-binding</keyword>
<evidence type="ECO:0000313" key="7">
    <source>
        <dbReference type="Proteomes" id="UP000649604"/>
    </source>
</evidence>
<dbReference type="EMBL" id="WJJP01000145">
    <property type="protein sequence ID" value="MBD3323851.1"/>
    <property type="molecule type" value="Genomic_DNA"/>
</dbReference>
<keyword evidence="3" id="KW-0408">Iron</keyword>
<evidence type="ECO:0000256" key="2">
    <source>
        <dbReference type="ARBA" id="ARBA00023002"/>
    </source>
</evidence>